<accession>A0A2R6S394</accession>
<dbReference type="Proteomes" id="UP000186601">
    <property type="component" value="Unassembled WGS sequence"/>
</dbReference>
<protein>
    <submittedName>
        <fullName evidence="1">Uncharacterized protein</fullName>
    </submittedName>
</protein>
<gene>
    <name evidence="1" type="ORF">PHLCEN_2v1387</name>
</gene>
<comment type="caution">
    <text evidence="1">The sequence shown here is derived from an EMBL/GenBank/DDBJ whole genome shotgun (WGS) entry which is preliminary data.</text>
</comment>
<keyword evidence="2" id="KW-1185">Reference proteome</keyword>
<dbReference type="PANTHER" id="PTHR48079:SF6">
    <property type="entry name" value="NAD(P)-BINDING DOMAIN-CONTAINING PROTEIN-RELATED"/>
    <property type="match status" value="1"/>
</dbReference>
<dbReference type="InterPro" id="IPR036291">
    <property type="entry name" value="NAD(P)-bd_dom_sf"/>
</dbReference>
<dbReference type="GO" id="GO:0004029">
    <property type="term" value="F:aldehyde dehydrogenase (NAD+) activity"/>
    <property type="evidence" value="ECO:0007669"/>
    <property type="project" value="TreeGrafter"/>
</dbReference>
<dbReference type="PANTHER" id="PTHR48079">
    <property type="entry name" value="PROTEIN YEEZ"/>
    <property type="match status" value="1"/>
</dbReference>
<evidence type="ECO:0000313" key="2">
    <source>
        <dbReference type="Proteomes" id="UP000186601"/>
    </source>
</evidence>
<dbReference type="GO" id="GO:0005737">
    <property type="term" value="C:cytoplasm"/>
    <property type="evidence" value="ECO:0007669"/>
    <property type="project" value="TreeGrafter"/>
</dbReference>
<organism evidence="1 2">
    <name type="scientific">Hermanssonia centrifuga</name>
    <dbReference type="NCBI Taxonomy" id="98765"/>
    <lineage>
        <taxon>Eukaryota</taxon>
        <taxon>Fungi</taxon>
        <taxon>Dikarya</taxon>
        <taxon>Basidiomycota</taxon>
        <taxon>Agaricomycotina</taxon>
        <taxon>Agaricomycetes</taxon>
        <taxon>Polyporales</taxon>
        <taxon>Meruliaceae</taxon>
        <taxon>Hermanssonia</taxon>
    </lineage>
</organism>
<dbReference type="OrthoDB" id="10262413at2759"/>
<name>A0A2R6S394_9APHY</name>
<proteinExistence type="predicted"/>
<dbReference type="STRING" id="98765.A0A2R6S394"/>
<reference evidence="1 2" key="1">
    <citation type="submission" date="2018-02" db="EMBL/GenBank/DDBJ databases">
        <title>Genome sequence of the basidiomycete white-rot fungus Phlebia centrifuga.</title>
        <authorList>
            <person name="Granchi Z."/>
            <person name="Peng M."/>
            <person name="de Vries R.P."/>
            <person name="Hilden K."/>
            <person name="Makela M.R."/>
            <person name="Grigoriev I."/>
            <person name="Riley R."/>
        </authorList>
    </citation>
    <scope>NUCLEOTIDE SEQUENCE [LARGE SCALE GENOMIC DNA]</scope>
    <source>
        <strain evidence="1 2">FBCC195</strain>
    </source>
</reference>
<dbReference type="AlphaFoldDB" id="A0A2R6S394"/>
<dbReference type="EMBL" id="MLYV02000108">
    <property type="protein sequence ID" value="PSS36756.1"/>
    <property type="molecule type" value="Genomic_DNA"/>
</dbReference>
<dbReference type="InterPro" id="IPR051783">
    <property type="entry name" value="NAD(P)-dependent_oxidoreduct"/>
</dbReference>
<evidence type="ECO:0000313" key="1">
    <source>
        <dbReference type="EMBL" id="PSS36756.1"/>
    </source>
</evidence>
<dbReference type="Gene3D" id="3.40.50.720">
    <property type="entry name" value="NAD(P)-binding Rossmann-like Domain"/>
    <property type="match status" value="1"/>
</dbReference>
<sequence length="232" mass="25498">MSECHKSPILFIGGTGVLATEAKGMFPSTTIYDDQDVEQIEGLPDNAPHRHVDLTIVQADQQGYVRAHIVLPGTIWGIASNPLVAAGIQNPYSQQIPGLIRASLDRKQAGMVGKGLAIWPDVNIEDVANLYMKLFDTIMTKQDTVGHGREGFYFGENGEHTWYSISKEIASVLFQEGISQSDEPTSFSKEELIQYWGSEIPRMQAIVMVATRVAVQTDLFLSDGSQLKVQAT</sequence>
<dbReference type="SUPFAM" id="SSF51735">
    <property type="entry name" value="NAD(P)-binding Rossmann-fold domains"/>
    <property type="match status" value="1"/>
</dbReference>